<gene>
    <name evidence="2" type="ordered locus">Caur_1806</name>
</gene>
<keyword evidence="1" id="KW-1133">Transmembrane helix</keyword>
<feature type="transmembrane region" description="Helical" evidence="1">
    <location>
        <begin position="178"/>
        <end position="196"/>
    </location>
</feature>
<dbReference type="RefSeq" id="WP_012257677.1">
    <property type="nucleotide sequence ID" value="NC_010175.1"/>
</dbReference>
<evidence type="ECO:0000313" key="2">
    <source>
        <dbReference type="EMBL" id="ABY35023.1"/>
    </source>
</evidence>
<dbReference type="HOGENOM" id="CLU_986543_0_0_0"/>
<dbReference type="AlphaFoldDB" id="A9WD56"/>
<protein>
    <submittedName>
        <fullName evidence="2">Uncharacterized protein</fullName>
    </submittedName>
</protein>
<feature type="transmembrane region" description="Helical" evidence="1">
    <location>
        <begin position="153"/>
        <end position="172"/>
    </location>
</feature>
<keyword evidence="3" id="KW-1185">Reference proteome</keyword>
<dbReference type="EMBL" id="CP000909">
    <property type="protein sequence ID" value="ABY35023.1"/>
    <property type="molecule type" value="Genomic_DNA"/>
</dbReference>
<keyword evidence="1" id="KW-0812">Transmembrane</keyword>
<feature type="transmembrane region" description="Helical" evidence="1">
    <location>
        <begin position="88"/>
        <end position="107"/>
    </location>
</feature>
<accession>A9WD56</accession>
<proteinExistence type="predicted"/>
<organism evidence="2 3">
    <name type="scientific">Chloroflexus aurantiacus (strain ATCC 29366 / DSM 635 / J-10-fl)</name>
    <dbReference type="NCBI Taxonomy" id="324602"/>
    <lineage>
        <taxon>Bacteria</taxon>
        <taxon>Bacillati</taxon>
        <taxon>Chloroflexota</taxon>
        <taxon>Chloroflexia</taxon>
        <taxon>Chloroflexales</taxon>
        <taxon>Chloroflexineae</taxon>
        <taxon>Chloroflexaceae</taxon>
        <taxon>Chloroflexus</taxon>
    </lineage>
</organism>
<feature type="transmembrane region" description="Helical" evidence="1">
    <location>
        <begin position="228"/>
        <end position="247"/>
    </location>
</feature>
<dbReference type="InParanoid" id="A9WD56"/>
<dbReference type="KEGG" id="cau:Caur_1806"/>
<dbReference type="PATRIC" id="fig|324602.8.peg.2059"/>
<dbReference type="InterPro" id="IPR043715">
    <property type="entry name" value="DUF5656"/>
</dbReference>
<dbReference type="EnsemblBacteria" id="ABY35023">
    <property type="protein sequence ID" value="ABY35023"/>
    <property type="gene ID" value="Caur_1806"/>
</dbReference>
<feature type="transmembrane region" description="Helical" evidence="1">
    <location>
        <begin position="259"/>
        <end position="279"/>
    </location>
</feature>
<feature type="transmembrane region" description="Helical" evidence="1">
    <location>
        <begin position="48"/>
        <end position="68"/>
    </location>
</feature>
<keyword evidence="1" id="KW-0472">Membrane</keyword>
<dbReference type="Proteomes" id="UP000002008">
    <property type="component" value="Chromosome"/>
</dbReference>
<dbReference type="Pfam" id="PF18900">
    <property type="entry name" value="DUF5656"/>
    <property type="match status" value="1"/>
</dbReference>
<name>A9WD56_CHLAA</name>
<reference evidence="3" key="1">
    <citation type="journal article" date="2011" name="BMC Genomics">
        <title>Complete genome sequence of the filamentous anoxygenic phototrophic bacterium Chloroflexus aurantiacus.</title>
        <authorList>
            <person name="Tang K.H."/>
            <person name="Barry K."/>
            <person name="Chertkov O."/>
            <person name="Dalin E."/>
            <person name="Han C.S."/>
            <person name="Hauser L.J."/>
            <person name="Honchak B.M."/>
            <person name="Karbach L.E."/>
            <person name="Land M.L."/>
            <person name="Lapidus A."/>
            <person name="Larimer F.W."/>
            <person name="Mikhailova N."/>
            <person name="Pitluck S."/>
            <person name="Pierson B.K."/>
            <person name="Blankenship R.E."/>
        </authorList>
    </citation>
    <scope>NUCLEOTIDE SEQUENCE [LARGE SCALE GENOMIC DNA]</scope>
    <source>
        <strain evidence="3">ATCC 29366 / DSM 635 / J-10-fl</strain>
    </source>
</reference>
<dbReference type="eggNOG" id="ENOG5033M2W">
    <property type="taxonomic scope" value="Bacteria"/>
</dbReference>
<evidence type="ECO:0000256" key="1">
    <source>
        <dbReference type="SAM" id="Phobius"/>
    </source>
</evidence>
<feature type="transmembrane region" description="Helical" evidence="1">
    <location>
        <begin position="12"/>
        <end position="28"/>
    </location>
</feature>
<feature type="transmembrane region" description="Helical" evidence="1">
    <location>
        <begin position="203"/>
        <end position="222"/>
    </location>
</feature>
<evidence type="ECO:0000313" key="3">
    <source>
        <dbReference type="Proteomes" id="UP000002008"/>
    </source>
</evidence>
<feature type="transmembrane region" description="Helical" evidence="1">
    <location>
        <begin position="119"/>
        <end position="141"/>
    </location>
</feature>
<sequence>MQIPQPRYEQIVTMAFVNAIGLAVVFLMDSSPVNARFVFGGDVPEISLSWVIIGTLVALAAIATEWICRIHPHPHAWIVRSVGPLRNVTPALWVLPGLNIIAAYAFLKLFNPVLGSTVFLVTLVVSSGTLVVILVAQYFNFHRQAEIHMPAQIVLHVIGYIIAFSIFSAIYYTRYRTLYSATMVALVAGALIYALLNLQRRPVSVGIALIAGFGIAELMWALNYWQTTFLLAGVVLLAVLYVVIGILGHACIGQLNRRLILEYGLVGSVLIGSVAFLSLQ</sequence>